<sequence length="380" mass="45067">MDTDIQRKRPKLFNNNTSKKSNITCYDRQNCGQFFRKLIDYIHHLKYHHYIVLEEKTLNFDNDEGLVYKLFNPINKLIIILLEFLNWKMELESETITNYVTKFGNFRSKSGHVRTFVCNRNGKGTDEANQSLRKRKPRKNGSRKTTNSCPAVIYATTDPNTEMVKVEFYGTHLDHKNEVEHVDLTDKEKQIICFDLIETGMNKKAVIKKYTKIPAGSVRRKINTINLRTLNNIIREFDLYKHSKYNQTNEGNQQQETVIKINESDIQNMEFVNLFEILNDSPYMNETKMTENLRTHYLENNMNELMKMITDENSKSVFLYGKFQQVKIRIMKYLANIWNNVNEQNCSYIERNLSLLCDRMNKKIVLHPDQVALLHDHDYF</sequence>
<evidence type="ECO:0000313" key="2">
    <source>
        <dbReference type="EMBL" id="KAJ6220571.1"/>
    </source>
</evidence>
<proteinExistence type="predicted"/>
<accession>A0A9Q0RPA3</accession>
<name>A0A9Q0RPA3_BLOTA</name>
<evidence type="ECO:0008006" key="4">
    <source>
        <dbReference type="Google" id="ProtNLM"/>
    </source>
</evidence>
<dbReference type="PANTHER" id="PTHR33936:SF24">
    <property type="entry name" value="C2H2-TYPE DOMAIN-CONTAINING PROTEIN"/>
    <property type="match status" value="1"/>
</dbReference>
<dbReference type="EMBL" id="JAPWDV010000002">
    <property type="protein sequence ID" value="KAJ6220571.1"/>
    <property type="molecule type" value="Genomic_DNA"/>
</dbReference>
<dbReference type="InterPro" id="IPR052797">
    <property type="entry name" value="RegFact_GeneExpr_CellDeath"/>
</dbReference>
<feature type="compositionally biased region" description="Basic residues" evidence="1">
    <location>
        <begin position="132"/>
        <end position="142"/>
    </location>
</feature>
<dbReference type="PANTHER" id="PTHR33936">
    <property type="entry name" value="PROTEIN CBG17840"/>
    <property type="match status" value="1"/>
</dbReference>
<gene>
    <name evidence="2" type="ORF">RDWZM_006383</name>
</gene>
<feature type="region of interest" description="Disordered" evidence="1">
    <location>
        <begin position="121"/>
        <end position="147"/>
    </location>
</feature>
<dbReference type="AlphaFoldDB" id="A0A9Q0RPA3"/>
<dbReference type="Proteomes" id="UP001142055">
    <property type="component" value="Chromosome 2"/>
</dbReference>
<evidence type="ECO:0000256" key="1">
    <source>
        <dbReference type="SAM" id="MobiDB-lite"/>
    </source>
</evidence>
<protein>
    <recommendedName>
        <fullName evidence="4">C2H2-type domain-containing protein</fullName>
    </recommendedName>
</protein>
<reference evidence="2" key="1">
    <citation type="submission" date="2022-12" db="EMBL/GenBank/DDBJ databases">
        <title>Genome assemblies of Blomia tropicalis.</title>
        <authorList>
            <person name="Cui Y."/>
        </authorList>
    </citation>
    <scope>NUCLEOTIDE SEQUENCE</scope>
    <source>
        <tissue evidence="2">Adult mites</tissue>
    </source>
</reference>
<keyword evidence="3" id="KW-1185">Reference proteome</keyword>
<comment type="caution">
    <text evidence="2">The sequence shown here is derived from an EMBL/GenBank/DDBJ whole genome shotgun (WGS) entry which is preliminary data.</text>
</comment>
<organism evidence="2 3">
    <name type="scientific">Blomia tropicalis</name>
    <name type="common">Mite</name>
    <dbReference type="NCBI Taxonomy" id="40697"/>
    <lineage>
        <taxon>Eukaryota</taxon>
        <taxon>Metazoa</taxon>
        <taxon>Ecdysozoa</taxon>
        <taxon>Arthropoda</taxon>
        <taxon>Chelicerata</taxon>
        <taxon>Arachnida</taxon>
        <taxon>Acari</taxon>
        <taxon>Acariformes</taxon>
        <taxon>Sarcoptiformes</taxon>
        <taxon>Astigmata</taxon>
        <taxon>Glycyphagoidea</taxon>
        <taxon>Echimyopodidae</taxon>
        <taxon>Blomia</taxon>
    </lineage>
</organism>
<evidence type="ECO:0000313" key="3">
    <source>
        <dbReference type="Proteomes" id="UP001142055"/>
    </source>
</evidence>